<dbReference type="EMBL" id="LDJI01000038">
    <property type="protein sequence ID" value="KRG62187.1"/>
    <property type="molecule type" value="Genomic_DNA"/>
</dbReference>
<sequence length="954" mass="103265">MQYIPVRHRAPSGSAVAAKNNHLPARSALACIIIAALAGSMLPARAHAQSSEQLLRENEQLKAEIARLRRAAGLPAEVVAEPPPSTALQSAAESIPASRVAAAPGVGDAALLDAVIVKSEQIKQQPASISAVTGEELEKFHVNNFRDIVNRIGNVRTSWQNPNTASIFVRGVGWAAGSGVLEPSVGVAVDGVGHGINAISALSNYLDIESVQVVRGPNGTEGGRAANVGRIEITTRKPSFTPEARAAITLGERNTTIATAVVGGAIVDQKLAYRLSVNREAADGPFDNANDTHYSWRNTDRTNVRAQLLFTPNDRIEANLSVDVTPKGREICENCFWFNTKTPATYDWTSLTTGNPGQVNYAEDVFGKLQRRWFAQNSSYTIDDYYRPRVNTIGEYPNTYKTAGVMANVAYRLSDATTLTSITGWRDYDFSQGAGSHTGFEWLRAPRGTQTSFEQLSQELRLDTQLNDALSLRAGGFYFHGKFPNYSQTERYGTDGGAYYANAAQYALLDPINPALPNAVDANGRQLLFNSVYGLITQRKERYDNKSLAAYSNLKWEINDDFSVNAGLRISRETRNTSAGSAIFADGYAAELNPAKVNNVVYNGFANDALGNLTGGNSVAQLALADLVAQKYFGATGYNALTAKQRQQVAAAKAIRAGRIGSSYLNIAAPEYEETLVSGVLGLNYRINDALTVYGSYRYGEKPGITQIVGATAQGGKSLPAKAESTQAWELGFKSLLFNDTLSLAGTLFLQNIDDYIQNTFVYDEVQTALNNDGKPAYVAALGNVPKVRTQGLELDVAYFGIPYTTLRFSGAYTDATYRRFPRAPNPAELGGSNPAGPYYDASGKTLPGAPKVSGNLFADFSYPLGQVWALQSNLNYNYQSSYYTDTLLSRYAKTDPLGTTDFSIGLGRQDGRFAISLVAKNLFDQDTGVPLTWNSYKPGIPRWLGVTVQASLY</sequence>
<keyword evidence="13" id="KW-0175">Coiled coil</keyword>
<dbReference type="STRING" id="405444.ABB26_16995"/>
<dbReference type="AlphaFoldDB" id="A0A0R0BY63"/>
<keyword evidence="6" id="KW-0408">Iron</keyword>
<evidence type="ECO:0000256" key="13">
    <source>
        <dbReference type="SAM" id="Coils"/>
    </source>
</evidence>
<dbReference type="PANTHER" id="PTHR32552">
    <property type="entry name" value="FERRICHROME IRON RECEPTOR-RELATED"/>
    <property type="match status" value="1"/>
</dbReference>
<comment type="similarity">
    <text evidence="11 12">Belongs to the TonB-dependent receptor family.</text>
</comment>
<comment type="subcellular location">
    <subcellularLocation>
        <location evidence="1 11">Cell outer membrane</location>
        <topology evidence="1 11">Multi-pass membrane protein</topology>
    </subcellularLocation>
</comment>
<evidence type="ECO:0000256" key="4">
    <source>
        <dbReference type="ARBA" id="ARBA00022496"/>
    </source>
</evidence>
<dbReference type="Pfam" id="PF00593">
    <property type="entry name" value="TonB_dep_Rec_b-barrel"/>
    <property type="match status" value="1"/>
</dbReference>
<reference evidence="16 17" key="1">
    <citation type="submission" date="2015-05" db="EMBL/GenBank/DDBJ databases">
        <title>Genome sequencing and analysis of members of genus Stenotrophomonas.</title>
        <authorList>
            <person name="Patil P.P."/>
            <person name="Midha S."/>
            <person name="Patil P.B."/>
        </authorList>
    </citation>
    <scope>NUCLEOTIDE SEQUENCE [LARGE SCALE GENOMIC DNA]</scope>
    <source>
        <strain evidence="16 17">DSM 18929</strain>
    </source>
</reference>
<keyword evidence="2 11" id="KW-0813">Transport</keyword>
<evidence type="ECO:0000313" key="17">
    <source>
        <dbReference type="Proteomes" id="UP000050864"/>
    </source>
</evidence>
<dbReference type="PATRIC" id="fig|405444.3.peg.2660"/>
<protein>
    <recommendedName>
        <fullName evidence="18">TonB-dependent receptor</fullName>
    </recommendedName>
</protein>
<dbReference type="Gene3D" id="2.170.130.10">
    <property type="entry name" value="TonB-dependent receptor, plug domain"/>
    <property type="match status" value="1"/>
</dbReference>
<dbReference type="InterPro" id="IPR039426">
    <property type="entry name" value="TonB-dep_rcpt-like"/>
</dbReference>
<feature type="coiled-coil region" evidence="13">
    <location>
        <begin position="44"/>
        <end position="71"/>
    </location>
</feature>
<dbReference type="InterPro" id="IPR037066">
    <property type="entry name" value="Plug_dom_sf"/>
</dbReference>
<dbReference type="PANTHER" id="PTHR32552:SF81">
    <property type="entry name" value="TONB-DEPENDENT OUTER MEMBRANE RECEPTOR"/>
    <property type="match status" value="1"/>
</dbReference>
<evidence type="ECO:0000259" key="15">
    <source>
        <dbReference type="Pfam" id="PF07715"/>
    </source>
</evidence>
<dbReference type="SUPFAM" id="SSF56935">
    <property type="entry name" value="Porins"/>
    <property type="match status" value="1"/>
</dbReference>
<gene>
    <name evidence="16" type="ORF">ABB26_16995</name>
</gene>
<keyword evidence="17" id="KW-1185">Reference proteome</keyword>
<organism evidence="16 17">
    <name type="scientific">Stenotrophomonas humi</name>
    <dbReference type="NCBI Taxonomy" id="405444"/>
    <lineage>
        <taxon>Bacteria</taxon>
        <taxon>Pseudomonadati</taxon>
        <taxon>Pseudomonadota</taxon>
        <taxon>Gammaproteobacteria</taxon>
        <taxon>Lysobacterales</taxon>
        <taxon>Lysobacteraceae</taxon>
        <taxon>Stenotrophomonas</taxon>
    </lineage>
</organism>
<evidence type="ECO:0000256" key="9">
    <source>
        <dbReference type="ARBA" id="ARBA00023136"/>
    </source>
</evidence>
<evidence type="ECO:0000256" key="2">
    <source>
        <dbReference type="ARBA" id="ARBA00022448"/>
    </source>
</evidence>
<keyword evidence="3 11" id="KW-1134">Transmembrane beta strand</keyword>
<evidence type="ECO:0000256" key="7">
    <source>
        <dbReference type="ARBA" id="ARBA00023065"/>
    </source>
</evidence>
<dbReference type="InterPro" id="IPR036942">
    <property type="entry name" value="Beta-barrel_TonB_sf"/>
</dbReference>
<name>A0A0R0BY63_9GAMM</name>
<evidence type="ECO:0000256" key="8">
    <source>
        <dbReference type="ARBA" id="ARBA00023077"/>
    </source>
</evidence>
<keyword evidence="4" id="KW-0410">Iron transport</keyword>
<dbReference type="Gene3D" id="2.40.170.20">
    <property type="entry name" value="TonB-dependent receptor, beta-barrel domain"/>
    <property type="match status" value="1"/>
</dbReference>
<feature type="domain" description="TonB-dependent receptor-like beta-barrel" evidence="14">
    <location>
        <begin position="346"/>
        <end position="923"/>
    </location>
</feature>
<dbReference type="PROSITE" id="PS52016">
    <property type="entry name" value="TONB_DEPENDENT_REC_3"/>
    <property type="match status" value="1"/>
</dbReference>
<evidence type="ECO:0000256" key="12">
    <source>
        <dbReference type="RuleBase" id="RU003357"/>
    </source>
</evidence>
<evidence type="ECO:0000259" key="14">
    <source>
        <dbReference type="Pfam" id="PF00593"/>
    </source>
</evidence>
<keyword evidence="9 11" id="KW-0472">Membrane</keyword>
<comment type="caution">
    <text evidence="16">The sequence shown here is derived from an EMBL/GenBank/DDBJ whole genome shotgun (WGS) entry which is preliminary data.</text>
</comment>
<proteinExistence type="inferred from homology"/>
<dbReference type="InterPro" id="IPR012910">
    <property type="entry name" value="Plug_dom"/>
</dbReference>
<dbReference type="RefSeq" id="WP_057635897.1">
    <property type="nucleotide sequence ID" value="NZ_LDJI01000038.1"/>
</dbReference>
<keyword evidence="8 12" id="KW-0798">TonB box</keyword>
<evidence type="ECO:0000313" key="16">
    <source>
        <dbReference type="EMBL" id="KRG62187.1"/>
    </source>
</evidence>
<evidence type="ECO:0000256" key="3">
    <source>
        <dbReference type="ARBA" id="ARBA00022452"/>
    </source>
</evidence>
<evidence type="ECO:0000256" key="11">
    <source>
        <dbReference type="PROSITE-ProRule" id="PRU01360"/>
    </source>
</evidence>
<evidence type="ECO:0000256" key="10">
    <source>
        <dbReference type="ARBA" id="ARBA00023237"/>
    </source>
</evidence>
<dbReference type="Proteomes" id="UP000050864">
    <property type="component" value="Unassembled WGS sequence"/>
</dbReference>
<dbReference type="GO" id="GO:0006826">
    <property type="term" value="P:iron ion transport"/>
    <property type="evidence" value="ECO:0007669"/>
    <property type="project" value="UniProtKB-KW"/>
</dbReference>
<evidence type="ECO:0000256" key="5">
    <source>
        <dbReference type="ARBA" id="ARBA00022692"/>
    </source>
</evidence>
<evidence type="ECO:0008006" key="18">
    <source>
        <dbReference type="Google" id="ProtNLM"/>
    </source>
</evidence>
<dbReference type="InterPro" id="IPR000531">
    <property type="entry name" value="Beta-barrel_TonB"/>
</dbReference>
<keyword evidence="7" id="KW-0406">Ion transport</keyword>
<feature type="domain" description="TonB-dependent receptor plug" evidence="15">
    <location>
        <begin position="123"/>
        <end position="226"/>
    </location>
</feature>
<accession>A0A0R0BY63</accession>
<dbReference type="GO" id="GO:0009279">
    <property type="term" value="C:cell outer membrane"/>
    <property type="evidence" value="ECO:0007669"/>
    <property type="project" value="UniProtKB-SubCell"/>
</dbReference>
<dbReference type="Pfam" id="PF07715">
    <property type="entry name" value="Plug"/>
    <property type="match status" value="1"/>
</dbReference>
<evidence type="ECO:0000256" key="6">
    <source>
        <dbReference type="ARBA" id="ARBA00023004"/>
    </source>
</evidence>
<keyword evidence="10 11" id="KW-0998">Cell outer membrane</keyword>
<keyword evidence="5 11" id="KW-0812">Transmembrane</keyword>
<evidence type="ECO:0000256" key="1">
    <source>
        <dbReference type="ARBA" id="ARBA00004571"/>
    </source>
</evidence>